<dbReference type="PANTHER" id="PTHR38813">
    <property type="match status" value="1"/>
</dbReference>
<dbReference type="Gene3D" id="3.30.2310.20">
    <property type="entry name" value="RelE-like"/>
    <property type="match status" value="1"/>
</dbReference>
<dbReference type="InterPro" id="IPR007712">
    <property type="entry name" value="RelE/ParE_toxin"/>
</dbReference>
<evidence type="ECO:0000313" key="3">
    <source>
        <dbReference type="Proteomes" id="UP000179266"/>
    </source>
</evidence>
<evidence type="ECO:0000313" key="2">
    <source>
        <dbReference type="EMBL" id="OGL42250.1"/>
    </source>
</evidence>
<dbReference type="EMBL" id="MGDD01000331">
    <property type="protein sequence ID" value="OGL42250.1"/>
    <property type="molecule type" value="Genomic_DNA"/>
</dbReference>
<dbReference type="Proteomes" id="UP000179266">
    <property type="component" value="Unassembled WGS sequence"/>
</dbReference>
<reference evidence="2 3" key="1">
    <citation type="journal article" date="2016" name="Nat. Commun.">
        <title>Thousands of microbial genomes shed light on interconnected biogeochemical processes in an aquifer system.</title>
        <authorList>
            <person name="Anantharaman K."/>
            <person name="Brown C.T."/>
            <person name="Hug L.A."/>
            <person name="Sharon I."/>
            <person name="Castelle C.J."/>
            <person name="Probst A.J."/>
            <person name="Thomas B.C."/>
            <person name="Singh A."/>
            <person name="Wilkins M.J."/>
            <person name="Karaoz U."/>
            <person name="Brodie E.L."/>
            <person name="Williams K.H."/>
            <person name="Hubbard S.S."/>
            <person name="Banfield J.F."/>
        </authorList>
    </citation>
    <scope>NUCLEOTIDE SEQUENCE [LARGE SCALE GENOMIC DNA]</scope>
</reference>
<dbReference type="AlphaFoldDB" id="A0A1F7RLQ9"/>
<proteinExistence type="predicted"/>
<comment type="caution">
    <text evidence="2">The sequence shown here is derived from an EMBL/GenBank/DDBJ whole genome shotgun (WGS) entry which is preliminary data.</text>
</comment>
<name>A0A1F7RLQ9_9BACT</name>
<protein>
    <recommendedName>
        <fullName evidence="4">Addiction module antitoxin</fullName>
    </recommendedName>
</protein>
<organism evidence="2 3">
    <name type="scientific">Candidatus Schekmanbacteria bacterium RBG_13_48_7</name>
    <dbReference type="NCBI Taxonomy" id="1817878"/>
    <lineage>
        <taxon>Bacteria</taxon>
        <taxon>Candidatus Schekmaniibacteriota</taxon>
    </lineage>
</organism>
<sequence length="86" mass="10104">MARYEIRIKPSAVKELENLGTKKIRQKIVKCIQNLGKNPFSVGSRKLSGYDKYRVRIGDYRILYTVEAARLIVHLIKISHRKDVYR</sequence>
<dbReference type="Pfam" id="PF05016">
    <property type="entry name" value="ParE_toxin"/>
    <property type="match status" value="1"/>
</dbReference>
<dbReference type="SUPFAM" id="SSF143011">
    <property type="entry name" value="RelE-like"/>
    <property type="match status" value="1"/>
</dbReference>
<dbReference type="PANTHER" id="PTHR38813:SF1">
    <property type="entry name" value="TOXIN RELE1-RELATED"/>
    <property type="match status" value="1"/>
</dbReference>
<dbReference type="InterPro" id="IPR035093">
    <property type="entry name" value="RelE/ParE_toxin_dom_sf"/>
</dbReference>
<evidence type="ECO:0000256" key="1">
    <source>
        <dbReference type="ARBA" id="ARBA00022649"/>
    </source>
</evidence>
<dbReference type="InterPro" id="IPR052747">
    <property type="entry name" value="TA_system_RelE_toxin"/>
</dbReference>
<accession>A0A1F7RLQ9</accession>
<evidence type="ECO:0008006" key="4">
    <source>
        <dbReference type="Google" id="ProtNLM"/>
    </source>
</evidence>
<gene>
    <name evidence="2" type="ORF">A2161_06835</name>
</gene>
<keyword evidence="1" id="KW-1277">Toxin-antitoxin system</keyword>